<dbReference type="FunFam" id="1.20.1270.50:FF:000004">
    <property type="entry name" value="alpha-mannosidase 2C1 isoform X1"/>
    <property type="match status" value="1"/>
</dbReference>
<dbReference type="InterPro" id="IPR000602">
    <property type="entry name" value="Glyco_hydro_38_N"/>
</dbReference>
<dbReference type="InterPro" id="IPR054723">
    <property type="entry name" value="Ams1-like_N"/>
</dbReference>
<dbReference type="OMA" id="DVFGFSW"/>
<dbReference type="Pfam" id="PF22907">
    <property type="entry name" value="Ams1-like_1st"/>
    <property type="match status" value="1"/>
</dbReference>
<dbReference type="InterPro" id="IPR037094">
    <property type="entry name" value="Glyco_hydro_38_cen_sf"/>
</dbReference>
<accession>A0A226EUS9</accession>
<dbReference type="SUPFAM" id="SSF74650">
    <property type="entry name" value="Galactose mutarotase-like"/>
    <property type="match status" value="1"/>
</dbReference>
<dbReference type="AlphaFoldDB" id="A0A226EUS9"/>
<feature type="domain" description="Glycoside hydrolase family 38 central" evidence="7">
    <location>
        <begin position="531"/>
        <end position="614"/>
    </location>
</feature>
<comment type="similarity">
    <text evidence="2">Belongs to the glycosyl hydrolase 38 family.</text>
</comment>
<evidence type="ECO:0000313" key="8">
    <source>
        <dbReference type="EMBL" id="OXA60824.1"/>
    </source>
</evidence>
<dbReference type="GO" id="GO:0006013">
    <property type="term" value="P:mannose metabolic process"/>
    <property type="evidence" value="ECO:0007669"/>
    <property type="project" value="InterPro"/>
</dbReference>
<dbReference type="InterPro" id="IPR028995">
    <property type="entry name" value="Glyco_hydro_57/38_cen_sf"/>
</dbReference>
<dbReference type="EMBL" id="LNIX01000002">
    <property type="protein sequence ID" value="OXA60824.1"/>
    <property type="molecule type" value="Genomic_DNA"/>
</dbReference>
<dbReference type="GO" id="GO:0030246">
    <property type="term" value="F:carbohydrate binding"/>
    <property type="evidence" value="ECO:0007669"/>
    <property type="project" value="InterPro"/>
</dbReference>
<evidence type="ECO:0000259" key="7">
    <source>
        <dbReference type="SMART" id="SM00872"/>
    </source>
</evidence>
<keyword evidence="9" id="KW-1185">Reference proteome</keyword>
<dbReference type="Proteomes" id="UP000198287">
    <property type="component" value="Unassembled WGS sequence"/>
</dbReference>
<evidence type="ECO:0000256" key="3">
    <source>
        <dbReference type="ARBA" id="ARBA00012752"/>
    </source>
</evidence>
<dbReference type="InterPro" id="IPR041147">
    <property type="entry name" value="GH38_C"/>
</dbReference>
<evidence type="ECO:0000256" key="2">
    <source>
        <dbReference type="ARBA" id="ARBA00009792"/>
    </source>
</evidence>
<dbReference type="Gene3D" id="2.70.98.30">
    <property type="entry name" value="Golgi alpha-mannosidase II, domain 4"/>
    <property type="match status" value="1"/>
</dbReference>
<dbReference type="InterPro" id="IPR011013">
    <property type="entry name" value="Gal_mutarotase_sf_dom"/>
</dbReference>
<comment type="catalytic activity">
    <reaction evidence="1">
        <text>Hydrolysis of terminal, non-reducing alpha-D-mannose residues in alpha-D-mannosides.</text>
        <dbReference type="EC" id="3.2.1.24"/>
    </reaction>
</comment>
<keyword evidence="4" id="KW-0479">Metal-binding</keyword>
<dbReference type="Gene3D" id="1.20.1270.50">
    <property type="entry name" value="Glycoside hydrolase family 38, central domain"/>
    <property type="match status" value="1"/>
</dbReference>
<comment type="caution">
    <text evidence="8">The sequence shown here is derived from an EMBL/GenBank/DDBJ whole genome shotgun (WGS) entry which is preliminary data.</text>
</comment>
<sequence>MEPTLKAPIHKNRRTTMEQISNFISPESLFKDINLFSKLYDASVPLTNLTKFSIPQPTPPDPPHGSWIDWPFSRVVQQEFTPAEIGQEFGPTWATHWFKVELRVPEEWSGRDVHLRWVTGSESTVYSSEGALLQGINPKFREEFPLPPGTTTATFYIEMACNHIMGAGPDYKNGWGDEITPPSPNLFFKLTVADIALFREDIFQLYTDLEMLNGIASNLGDTHIGYQAMFVANQMVNDIRVDKLEEAKTLAANFFSSGTGQKSHQLFAMGHCHIDTAWLWPYSETIRKCARSFSAQLQLMKQYPEYKFVCSQAQQLAWVKETYPDLYQEIHDQVINEKQFIVVGSTWVEMDGNVPSGEAFMRQYFYGQQFFRKEFGVACKEFWLPDTFGYSAQIPQMIKHVGIDRFLTQKMSWSLVNRFPNNSFIWEGIDGSQVMCHFPPGDSYGMSGSVDEFLKSQNNSQDKGRCNNGIYLFGHGDGGGGPTRTIIERIKRVQNVDGLPNVRFSVPDEFFENLATEKDKFYKWVGELYLELHNGTYTTQAKIKWYNRKGEIFLREVEELMSIAYTMGRVDEQQLAVDIEEVDSNWKNLLLNQFHDVLPGSCIQLVAEEAWRIYEEVFSSLKILRDAYHVRILGGGTTTKAIYNPLTWPVHTVIFMKPDNDQDLPVGEFIQTVNLHSDPFENQGEGRFRVPNTFAAALVNLSPSGYSTFQPIEPLNKVTYAANTPSPGFGTFSNGIIHLEASTASPGLPTEKLFFNGSDVAFNDFLNRGVEPGRFYIYDDLPLIWDAWDVMDYHLETRREPDFTNMELQLLSYGDIVGCYRWSANFGNGSSIIRYTIMRCDSPMIEYYTIVDWKEEHKMLKVEFPADVLARNCTFEIQYGHTTRPTHINTSWDMAKFEVCGHKWMDMSQNDKGITVITDSKYGWHVRENIIQLSLLRAPKNPDANCDMHKHFIYYAVLPHVGTFQEADVIKKAYELNVLGSNNIPLMATDLVGANLPNSWVTLSDNTVIADTVKVAAEIPRAICVRLYESFGGYANPTITMGFGIVRVEECNGLENKIGDIPHTGNGFSVQFKPFQIRSFLVYF</sequence>
<dbReference type="InterPro" id="IPR015341">
    <property type="entry name" value="Glyco_hydro_38_cen"/>
</dbReference>
<dbReference type="Pfam" id="PF07748">
    <property type="entry name" value="Glyco_hydro_38C"/>
    <property type="match status" value="1"/>
</dbReference>
<evidence type="ECO:0000256" key="1">
    <source>
        <dbReference type="ARBA" id="ARBA00000365"/>
    </source>
</evidence>
<dbReference type="GO" id="GO:0004559">
    <property type="term" value="F:alpha-mannosidase activity"/>
    <property type="evidence" value="ECO:0007669"/>
    <property type="project" value="UniProtKB-EC"/>
</dbReference>
<dbReference type="GO" id="GO:0046872">
    <property type="term" value="F:metal ion binding"/>
    <property type="evidence" value="ECO:0007669"/>
    <property type="project" value="UniProtKB-KW"/>
</dbReference>
<dbReference type="InterPro" id="IPR011330">
    <property type="entry name" value="Glyco_hydro/deAcase_b/a-brl"/>
</dbReference>
<dbReference type="OrthoDB" id="10261055at2759"/>
<dbReference type="PANTHER" id="PTHR46017:SF1">
    <property type="entry name" value="ALPHA-MANNOSIDASE 2C1"/>
    <property type="match status" value="1"/>
</dbReference>
<organism evidence="8 9">
    <name type="scientific">Folsomia candida</name>
    <name type="common">Springtail</name>
    <dbReference type="NCBI Taxonomy" id="158441"/>
    <lineage>
        <taxon>Eukaryota</taxon>
        <taxon>Metazoa</taxon>
        <taxon>Ecdysozoa</taxon>
        <taxon>Arthropoda</taxon>
        <taxon>Hexapoda</taxon>
        <taxon>Collembola</taxon>
        <taxon>Entomobryomorpha</taxon>
        <taxon>Isotomoidea</taxon>
        <taxon>Isotomidae</taxon>
        <taxon>Proisotominae</taxon>
        <taxon>Folsomia</taxon>
    </lineage>
</organism>
<dbReference type="PANTHER" id="PTHR46017">
    <property type="entry name" value="ALPHA-MANNOSIDASE 2C1"/>
    <property type="match status" value="1"/>
</dbReference>
<dbReference type="SUPFAM" id="SSF88688">
    <property type="entry name" value="Families 57/38 glycoside transferase middle domain"/>
    <property type="match status" value="1"/>
</dbReference>
<dbReference type="Pfam" id="PF17677">
    <property type="entry name" value="Glyco_hydro38C2"/>
    <property type="match status" value="1"/>
</dbReference>
<evidence type="ECO:0000256" key="6">
    <source>
        <dbReference type="ARBA" id="ARBA00023295"/>
    </source>
</evidence>
<dbReference type="InterPro" id="IPR027291">
    <property type="entry name" value="Glyco_hydro_38_N_sf"/>
</dbReference>
<dbReference type="GO" id="GO:0009313">
    <property type="term" value="P:oligosaccharide catabolic process"/>
    <property type="evidence" value="ECO:0007669"/>
    <property type="project" value="TreeGrafter"/>
</dbReference>
<keyword evidence="6" id="KW-0326">Glycosidase</keyword>
<dbReference type="EC" id="3.2.1.24" evidence="3"/>
<name>A0A226EUS9_FOLCA</name>
<proteinExistence type="inferred from homology"/>
<dbReference type="SUPFAM" id="SSF88713">
    <property type="entry name" value="Glycoside hydrolase/deacetylase"/>
    <property type="match status" value="1"/>
</dbReference>
<dbReference type="Gene3D" id="3.20.110.10">
    <property type="entry name" value="Glycoside hydrolase 38, N terminal domain"/>
    <property type="match status" value="1"/>
</dbReference>
<dbReference type="Pfam" id="PF01074">
    <property type="entry name" value="Glyco_hydro_38N"/>
    <property type="match status" value="1"/>
</dbReference>
<gene>
    <name evidence="8" type="ORF">Fcan01_05547</name>
</gene>
<evidence type="ECO:0000256" key="4">
    <source>
        <dbReference type="ARBA" id="ARBA00022723"/>
    </source>
</evidence>
<dbReference type="Pfam" id="PF09261">
    <property type="entry name" value="Alpha-mann_mid"/>
    <property type="match status" value="1"/>
</dbReference>
<dbReference type="InterPro" id="IPR011682">
    <property type="entry name" value="Glyco_hydro_38_C"/>
</dbReference>
<evidence type="ECO:0000313" key="9">
    <source>
        <dbReference type="Proteomes" id="UP000198287"/>
    </source>
</evidence>
<reference evidence="8 9" key="1">
    <citation type="submission" date="2015-12" db="EMBL/GenBank/DDBJ databases">
        <title>The genome of Folsomia candida.</title>
        <authorList>
            <person name="Faddeeva A."/>
            <person name="Derks M.F."/>
            <person name="Anvar Y."/>
            <person name="Smit S."/>
            <person name="Van Straalen N."/>
            <person name="Roelofs D."/>
        </authorList>
    </citation>
    <scope>NUCLEOTIDE SEQUENCE [LARGE SCALE GENOMIC DNA]</scope>
    <source>
        <strain evidence="8 9">VU population</strain>
        <tissue evidence="8">Whole body</tissue>
    </source>
</reference>
<dbReference type="FunFam" id="3.20.110.10:FF:000002">
    <property type="entry name" value="alpha-mannosidase 2C1 isoform X1"/>
    <property type="match status" value="1"/>
</dbReference>
<keyword evidence="5" id="KW-0378">Hydrolase</keyword>
<protein>
    <recommendedName>
        <fullName evidence="3">alpha-mannosidase</fullName>
        <ecNumber evidence="3">3.2.1.24</ecNumber>
    </recommendedName>
</protein>
<dbReference type="SMART" id="SM00872">
    <property type="entry name" value="Alpha-mann_mid"/>
    <property type="match status" value="1"/>
</dbReference>
<evidence type="ECO:0000256" key="5">
    <source>
        <dbReference type="ARBA" id="ARBA00022801"/>
    </source>
</evidence>